<dbReference type="AlphaFoldDB" id="A0A7W7Y0W7"/>
<dbReference type="InterPro" id="IPR023827">
    <property type="entry name" value="Peptidase_S8_Asp-AS"/>
</dbReference>
<dbReference type="SUPFAM" id="SSF54897">
    <property type="entry name" value="Protease propeptides/inhibitors"/>
    <property type="match status" value="1"/>
</dbReference>
<dbReference type="EMBL" id="JACHHX010000013">
    <property type="protein sequence ID" value="MBB5016056.1"/>
    <property type="molecule type" value="Genomic_DNA"/>
</dbReference>
<keyword evidence="6 9" id="KW-0378">Hydrolase</keyword>
<dbReference type="InterPro" id="IPR003137">
    <property type="entry name" value="PA_domain"/>
</dbReference>
<feature type="chain" id="PRO_5030887370" evidence="11">
    <location>
        <begin position="26"/>
        <end position="592"/>
    </location>
</feature>
<dbReference type="PRINTS" id="PR00723">
    <property type="entry name" value="SUBTILISIN"/>
</dbReference>
<feature type="domain" description="Peptidase S8/S53" evidence="12">
    <location>
        <begin position="119"/>
        <end position="315"/>
    </location>
</feature>
<dbReference type="GO" id="GO:0006508">
    <property type="term" value="P:proteolysis"/>
    <property type="evidence" value="ECO:0007669"/>
    <property type="project" value="UniProtKB-KW"/>
</dbReference>
<feature type="signal peptide" evidence="11">
    <location>
        <begin position="1"/>
        <end position="25"/>
    </location>
</feature>
<evidence type="ECO:0000313" key="15">
    <source>
        <dbReference type="EMBL" id="MBB5016056.1"/>
    </source>
</evidence>
<dbReference type="Gene3D" id="3.30.70.80">
    <property type="entry name" value="Peptidase S8 propeptide/proteinase inhibitor I9"/>
    <property type="match status" value="1"/>
</dbReference>
<dbReference type="GO" id="GO:0046872">
    <property type="term" value="F:metal ion binding"/>
    <property type="evidence" value="ECO:0007669"/>
    <property type="project" value="UniProtKB-KW"/>
</dbReference>
<dbReference type="InterPro" id="IPR023828">
    <property type="entry name" value="Peptidase_S8_Ser-AS"/>
</dbReference>
<evidence type="ECO:0000256" key="9">
    <source>
        <dbReference type="PROSITE-ProRule" id="PRU01240"/>
    </source>
</evidence>
<feature type="domain" description="PA" evidence="13">
    <location>
        <begin position="339"/>
        <end position="406"/>
    </location>
</feature>
<evidence type="ECO:0000256" key="10">
    <source>
        <dbReference type="RuleBase" id="RU003355"/>
    </source>
</evidence>
<evidence type="ECO:0000256" key="6">
    <source>
        <dbReference type="ARBA" id="ARBA00022801"/>
    </source>
</evidence>
<feature type="domain" description="Peptidase S8/S53" evidence="12">
    <location>
        <begin position="417"/>
        <end position="485"/>
    </location>
</feature>
<dbReference type="PANTHER" id="PTHR43806:SF11">
    <property type="entry name" value="CEREVISIN-RELATED"/>
    <property type="match status" value="1"/>
</dbReference>
<dbReference type="RefSeq" id="WP_183948729.1">
    <property type="nucleotide sequence ID" value="NZ_JACHHX010000013.1"/>
</dbReference>
<keyword evidence="2" id="KW-0134">Cell wall</keyword>
<dbReference type="InterPro" id="IPR037045">
    <property type="entry name" value="S8pro/Inhibitor_I9_sf"/>
</dbReference>
<dbReference type="Proteomes" id="UP000519004">
    <property type="component" value="Unassembled WGS sequence"/>
</dbReference>
<dbReference type="PROSITE" id="PS51892">
    <property type="entry name" value="SUBTILASE"/>
    <property type="match status" value="1"/>
</dbReference>
<sequence length="592" mass="60936">MKQRTIVQALVLGLAMGSFGSAAFAEGPDPDRVWVKFKPGAKAQAEQALINAGARFHYRFDDLDAFAVSVPAQALQGLSRNPNIEYIEPDVVRHPMAQTRPYGIDLVRAPQVWSQGVTGNGALVCVIDSGIHAAHEDFQGVHLAGGHPSGWNTDTCGHGSHVAGTIAAKDNNVGVVGVNTGNISLFIVKVFDGANCGWSYSSTLVDAAQRCANAGAKVINMSLGGSFSSTTERNAFQNLYDNGVLSIAAAGNGGNTQHSYPASYDSVISVAALDQNKQHASFSQRNNQVELAAPGVSVLSTVPFESASTVVDGTSYIVSALDGSYQGSASAALVDGGRCLSTGSWAGRVVLCERGDISFADKAKNVANSGGVAAIIYNNVPGGFSGTLGSGAPAIPVVSMTQEDGQFLKGNKLGKTAAVSTVPNNQGNGYAFYDGTSMATPHVAGVAALIWSANPGWTNAQIREALAVTAEDLGSAGRDNSYGWGLIRADAALAYLQGGGGGDPDPVVVPPSNLSASVLKSRGQTTGVALSWTAGTASHVDVYRGTSKVAAGITNGGSYTDGYVGAKRERVTYQVCVKDSTSACSNQVTVQF</sequence>
<evidence type="ECO:0000256" key="7">
    <source>
        <dbReference type="ARBA" id="ARBA00022825"/>
    </source>
</evidence>
<dbReference type="InterPro" id="IPR050131">
    <property type="entry name" value="Peptidase_S8_subtilisin-like"/>
</dbReference>
<evidence type="ECO:0000256" key="1">
    <source>
        <dbReference type="ARBA" id="ARBA00011073"/>
    </source>
</evidence>
<keyword evidence="16" id="KW-1185">Reference proteome</keyword>
<keyword evidence="3 9" id="KW-0645">Protease</keyword>
<dbReference type="PANTHER" id="PTHR43806">
    <property type="entry name" value="PEPTIDASE S8"/>
    <property type="match status" value="1"/>
</dbReference>
<dbReference type="InterPro" id="IPR036852">
    <property type="entry name" value="Peptidase_S8/S53_dom_sf"/>
</dbReference>
<evidence type="ECO:0000256" key="8">
    <source>
        <dbReference type="PIRSR" id="PIRSR615500-1"/>
    </source>
</evidence>
<dbReference type="InterPro" id="IPR000209">
    <property type="entry name" value="Peptidase_S8/S53_dom"/>
</dbReference>
<keyword evidence="2" id="KW-0964">Secreted</keyword>
<keyword evidence="5 11" id="KW-0732">Signal</keyword>
<reference evidence="15 16" key="1">
    <citation type="submission" date="2020-08" db="EMBL/GenBank/DDBJ databases">
        <title>Genomic Encyclopedia of Type Strains, Phase IV (KMG-IV): sequencing the most valuable type-strain genomes for metagenomic binning, comparative biology and taxonomic classification.</title>
        <authorList>
            <person name="Goeker M."/>
        </authorList>
    </citation>
    <scope>NUCLEOTIDE SEQUENCE [LARGE SCALE GENOMIC DNA]</scope>
    <source>
        <strain evidence="15 16">DSM 25897</strain>
    </source>
</reference>
<protein>
    <submittedName>
        <fullName evidence="15">Subtilisin family serine protease</fullName>
    </submittedName>
</protein>
<evidence type="ECO:0000256" key="2">
    <source>
        <dbReference type="ARBA" id="ARBA00022512"/>
    </source>
</evidence>
<feature type="active site" description="Charge relay system" evidence="8 9">
    <location>
        <position position="437"/>
    </location>
</feature>
<feature type="active site" description="Charge relay system" evidence="8 9">
    <location>
        <position position="158"/>
    </location>
</feature>
<dbReference type="GO" id="GO:0005615">
    <property type="term" value="C:extracellular space"/>
    <property type="evidence" value="ECO:0007669"/>
    <property type="project" value="TreeGrafter"/>
</dbReference>
<proteinExistence type="inferred from homology"/>
<dbReference type="SUPFAM" id="SSF52743">
    <property type="entry name" value="Subtilisin-like"/>
    <property type="match status" value="1"/>
</dbReference>
<comment type="similarity">
    <text evidence="1 9 10">Belongs to the peptidase S8 family.</text>
</comment>
<evidence type="ECO:0000256" key="4">
    <source>
        <dbReference type="ARBA" id="ARBA00022723"/>
    </source>
</evidence>
<feature type="domain" description="Fervidolysin-like N-terminal prodomain" evidence="14">
    <location>
        <begin position="30"/>
        <end position="89"/>
    </location>
</feature>
<dbReference type="InterPro" id="IPR034202">
    <property type="entry name" value="Subtilisin_Carlsberg-like"/>
</dbReference>
<evidence type="ECO:0000256" key="3">
    <source>
        <dbReference type="ARBA" id="ARBA00022670"/>
    </source>
</evidence>
<evidence type="ECO:0000259" key="13">
    <source>
        <dbReference type="Pfam" id="PF02225"/>
    </source>
</evidence>
<evidence type="ECO:0000313" key="16">
    <source>
        <dbReference type="Proteomes" id="UP000519004"/>
    </source>
</evidence>
<dbReference type="Pfam" id="PF02225">
    <property type="entry name" value="PA"/>
    <property type="match status" value="1"/>
</dbReference>
<dbReference type="CDD" id="cd07477">
    <property type="entry name" value="Peptidases_S8_Subtilisin_subset"/>
    <property type="match status" value="1"/>
</dbReference>
<comment type="caution">
    <text evidence="15">The sequence shown here is derived from an EMBL/GenBank/DDBJ whole genome shotgun (WGS) entry which is preliminary data.</text>
</comment>
<dbReference type="PROSITE" id="PS00136">
    <property type="entry name" value="SUBTILASE_ASP"/>
    <property type="match status" value="1"/>
</dbReference>
<evidence type="ECO:0000256" key="11">
    <source>
        <dbReference type="SAM" id="SignalP"/>
    </source>
</evidence>
<organism evidence="15 16">
    <name type="scientific">Rehaibacterium terrae</name>
    <dbReference type="NCBI Taxonomy" id="1341696"/>
    <lineage>
        <taxon>Bacteria</taxon>
        <taxon>Pseudomonadati</taxon>
        <taxon>Pseudomonadota</taxon>
        <taxon>Gammaproteobacteria</taxon>
        <taxon>Lysobacterales</taxon>
        <taxon>Lysobacteraceae</taxon>
        <taxon>Rehaibacterium</taxon>
    </lineage>
</organism>
<dbReference type="Pfam" id="PF00082">
    <property type="entry name" value="Peptidase_S8"/>
    <property type="match status" value="2"/>
</dbReference>
<evidence type="ECO:0000256" key="5">
    <source>
        <dbReference type="ARBA" id="ARBA00022729"/>
    </source>
</evidence>
<dbReference type="PROSITE" id="PS00137">
    <property type="entry name" value="SUBTILASE_HIS"/>
    <property type="match status" value="1"/>
</dbReference>
<dbReference type="PROSITE" id="PS00138">
    <property type="entry name" value="SUBTILASE_SER"/>
    <property type="match status" value="1"/>
</dbReference>
<dbReference type="InterPro" id="IPR022398">
    <property type="entry name" value="Peptidase_S8_His-AS"/>
</dbReference>
<dbReference type="InterPro" id="IPR054399">
    <property type="entry name" value="Fervidolysin-like_N_prodom"/>
</dbReference>
<evidence type="ECO:0000259" key="14">
    <source>
        <dbReference type="Pfam" id="PF22148"/>
    </source>
</evidence>
<evidence type="ECO:0000259" key="12">
    <source>
        <dbReference type="Pfam" id="PF00082"/>
    </source>
</evidence>
<gene>
    <name evidence="15" type="ORF">HNQ58_001966</name>
</gene>
<name>A0A7W7Y0W7_9GAMM</name>
<dbReference type="GO" id="GO:0004252">
    <property type="term" value="F:serine-type endopeptidase activity"/>
    <property type="evidence" value="ECO:0007669"/>
    <property type="project" value="UniProtKB-UniRule"/>
</dbReference>
<keyword evidence="7 9" id="KW-0720">Serine protease</keyword>
<dbReference type="Pfam" id="PF22148">
    <property type="entry name" value="Fervidolysin_NPro-like"/>
    <property type="match status" value="1"/>
</dbReference>
<dbReference type="Gene3D" id="3.40.50.200">
    <property type="entry name" value="Peptidase S8/S53 domain"/>
    <property type="match status" value="2"/>
</dbReference>
<feature type="active site" description="Charge relay system" evidence="8 9">
    <location>
        <position position="128"/>
    </location>
</feature>
<dbReference type="InterPro" id="IPR015500">
    <property type="entry name" value="Peptidase_S8_subtilisin-rel"/>
</dbReference>
<accession>A0A7W7Y0W7</accession>
<keyword evidence="4" id="KW-0479">Metal-binding</keyword>